<keyword evidence="1" id="KW-0678">Repressor</keyword>
<organism evidence="7 8">
    <name type="scientific">Fodinicola feengrottensis</name>
    <dbReference type="NCBI Taxonomy" id="435914"/>
    <lineage>
        <taxon>Bacteria</taxon>
        <taxon>Bacillati</taxon>
        <taxon>Actinomycetota</taxon>
        <taxon>Actinomycetes</taxon>
        <taxon>Mycobacteriales</taxon>
        <taxon>Fodinicola</taxon>
    </lineage>
</organism>
<evidence type="ECO:0000313" key="7">
    <source>
        <dbReference type="EMBL" id="GAA1683702.1"/>
    </source>
</evidence>
<dbReference type="SUPFAM" id="SSF46689">
    <property type="entry name" value="Homeodomain-like"/>
    <property type="match status" value="1"/>
</dbReference>
<comment type="caution">
    <text evidence="7">The sequence shown here is derived from an EMBL/GenBank/DDBJ whole genome shotgun (WGS) entry which is preliminary data.</text>
</comment>
<dbReference type="Pfam" id="PF00440">
    <property type="entry name" value="TetR_N"/>
    <property type="match status" value="1"/>
</dbReference>
<evidence type="ECO:0000256" key="4">
    <source>
        <dbReference type="ARBA" id="ARBA00023163"/>
    </source>
</evidence>
<accession>A0ABP4T7Y3</accession>
<dbReference type="SUPFAM" id="SSF48498">
    <property type="entry name" value="Tetracyclin repressor-like, C-terminal domain"/>
    <property type="match status" value="1"/>
</dbReference>
<feature type="domain" description="HTH tetR-type" evidence="6">
    <location>
        <begin position="8"/>
        <end position="68"/>
    </location>
</feature>
<dbReference type="InterPro" id="IPR009057">
    <property type="entry name" value="Homeodomain-like_sf"/>
</dbReference>
<dbReference type="PROSITE" id="PS50977">
    <property type="entry name" value="HTH_TETR_2"/>
    <property type="match status" value="1"/>
</dbReference>
<keyword evidence="3 5" id="KW-0238">DNA-binding</keyword>
<reference evidence="8" key="1">
    <citation type="journal article" date="2019" name="Int. J. Syst. Evol. Microbiol.">
        <title>The Global Catalogue of Microorganisms (GCM) 10K type strain sequencing project: providing services to taxonomists for standard genome sequencing and annotation.</title>
        <authorList>
            <consortium name="The Broad Institute Genomics Platform"/>
            <consortium name="The Broad Institute Genome Sequencing Center for Infectious Disease"/>
            <person name="Wu L."/>
            <person name="Ma J."/>
        </authorList>
    </citation>
    <scope>NUCLEOTIDE SEQUENCE [LARGE SCALE GENOMIC DNA]</scope>
    <source>
        <strain evidence="8">JCM 14718</strain>
    </source>
</reference>
<dbReference type="Pfam" id="PF13977">
    <property type="entry name" value="TetR_C_6"/>
    <property type="match status" value="1"/>
</dbReference>
<dbReference type="EMBL" id="BAAANY010000011">
    <property type="protein sequence ID" value="GAA1683702.1"/>
    <property type="molecule type" value="Genomic_DNA"/>
</dbReference>
<evidence type="ECO:0000256" key="3">
    <source>
        <dbReference type="ARBA" id="ARBA00023125"/>
    </source>
</evidence>
<sequence>MPRPSVEVERRQQILDATCAVIAKSGLQQLRVADVATAAGVSTGTVHYYFETKKELVDAAFVFNFEESLARRQWMRESTREPLELLQEIVESYLPSSGKSLRAWRVWAQLWAEGIRDPALRRVNEDLYGQWRQLVAEVIKAAQDAGTARAGDPVRLANMLVGMVDGLAMQVLLRSPSMSLATMRETCRVFVTDLVGC</sequence>
<dbReference type="InterPro" id="IPR001647">
    <property type="entry name" value="HTH_TetR"/>
</dbReference>
<evidence type="ECO:0000256" key="1">
    <source>
        <dbReference type="ARBA" id="ARBA00022491"/>
    </source>
</evidence>
<dbReference type="RefSeq" id="WP_163567558.1">
    <property type="nucleotide sequence ID" value="NZ_BAAANY010000011.1"/>
</dbReference>
<dbReference type="PANTHER" id="PTHR30055:SF200">
    <property type="entry name" value="HTH-TYPE TRANSCRIPTIONAL REPRESSOR BDCR"/>
    <property type="match status" value="1"/>
</dbReference>
<evidence type="ECO:0000259" key="6">
    <source>
        <dbReference type="PROSITE" id="PS50977"/>
    </source>
</evidence>
<keyword evidence="2" id="KW-0805">Transcription regulation</keyword>
<dbReference type="InterPro" id="IPR050109">
    <property type="entry name" value="HTH-type_TetR-like_transc_reg"/>
</dbReference>
<feature type="DNA-binding region" description="H-T-H motif" evidence="5">
    <location>
        <begin position="31"/>
        <end position="50"/>
    </location>
</feature>
<evidence type="ECO:0000313" key="8">
    <source>
        <dbReference type="Proteomes" id="UP001500618"/>
    </source>
</evidence>
<dbReference type="PRINTS" id="PR00455">
    <property type="entry name" value="HTHTETR"/>
</dbReference>
<evidence type="ECO:0000256" key="2">
    <source>
        <dbReference type="ARBA" id="ARBA00023015"/>
    </source>
</evidence>
<dbReference type="PANTHER" id="PTHR30055">
    <property type="entry name" value="HTH-TYPE TRANSCRIPTIONAL REGULATOR RUTR"/>
    <property type="match status" value="1"/>
</dbReference>
<evidence type="ECO:0000256" key="5">
    <source>
        <dbReference type="PROSITE-ProRule" id="PRU00335"/>
    </source>
</evidence>
<gene>
    <name evidence="7" type="ORF">GCM10009765_36180</name>
</gene>
<protein>
    <recommendedName>
        <fullName evidence="6">HTH tetR-type domain-containing protein</fullName>
    </recommendedName>
</protein>
<dbReference type="Gene3D" id="1.10.357.10">
    <property type="entry name" value="Tetracycline Repressor, domain 2"/>
    <property type="match status" value="1"/>
</dbReference>
<keyword evidence="4" id="KW-0804">Transcription</keyword>
<name>A0ABP4T7Y3_9ACTN</name>
<dbReference type="InterPro" id="IPR039538">
    <property type="entry name" value="BetI_C"/>
</dbReference>
<proteinExistence type="predicted"/>
<keyword evidence="8" id="KW-1185">Reference proteome</keyword>
<dbReference type="Proteomes" id="UP001500618">
    <property type="component" value="Unassembled WGS sequence"/>
</dbReference>
<dbReference type="InterPro" id="IPR036271">
    <property type="entry name" value="Tet_transcr_reg_TetR-rel_C_sf"/>
</dbReference>